<sequence>MTYESSSLMPPKSSIFAQKSILKPSSTSNSPILYTSNHPPKSPLLTPKSPLLLPKSPLLPPKSPNLSPNKPRSNPIIGLLDTEEEYVEELTSLIKRIINTTSWKYDNPSPELNVMFRYINDIYKENNDFCSRLGKVDVNPNNPHSIQAIADILMTWDLSSKKNRLVTLDYFFELPLKRIHYYKNLYARLYKSSEPGRSDHELLAKTNQRIDYLIELARESENRPEIRPKIHDTKRNNKIAKNQINNVNNQDNKNWDLMDLESKLDDSRIMDLFTKSSKRLKIKLQPANLPFRRELILHEDFIVILPDANDNSHKAHVKAHLFLFTDMLLICQKLNDEEKRSNPTKEFLILYPPLSGRHLTVLDINDDKEDLFQITVMEKIILVIFSENKGRKNFWIKEIFKMIEFAYNAARNTDTTKKIPPRKDSHPLSNNDNNSPTRSRQNSEDSKRNNFISESTMDTSENDNLFIETLFQSSICNISIWKDNGWRPFTTQDECYIELRLTTEKKCYMMIMSKERKRIIHHIFIGPSPSSIYLQRESPCIINITCEIGPQKDYFNIFLPTPMETDKFLSCVNNFRNSLSSPTSSSSPPSLSSPPSSFPSPTLFNKQTIAKFAPRTSSLQKHQSNDYIKELESMSVMESRCRIFLNNEHAIWTNFGWGKVQVILETPSNKKRIIIILDKQKSKLVDSIIWETGVEKVGKLGIAITINNNNNTSTSRTP</sequence>
<dbReference type="OrthoDB" id="6244550at2759"/>
<feature type="compositionally biased region" description="Basic and acidic residues" evidence="1">
    <location>
        <begin position="414"/>
        <end position="426"/>
    </location>
</feature>
<dbReference type="InterPro" id="IPR011993">
    <property type="entry name" value="PH-like_dom_sf"/>
</dbReference>
<accession>A0A9N9AEU9</accession>
<dbReference type="Gene3D" id="2.30.29.30">
    <property type="entry name" value="Pleckstrin-homology domain (PH domain)/Phosphotyrosine-binding domain (PTB)"/>
    <property type="match status" value="1"/>
</dbReference>
<keyword evidence="4" id="KW-1185">Reference proteome</keyword>
<dbReference type="EMBL" id="CAJVPK010000575">
    <property type="protein sequence ID" value="CAG8527746.1"/>
    <property type="molecule type" value="Genomic_DNA"/>
</dbReference>
<feature type="domain" description="SOS1/NGEF-like PH" evidence="2">
    <location>
        <begin position="294"/>
        <end position="401"/>
    </location>
</feature>
<dbReference type="Gene3D" id="1.20.900.10">
    <property type="entry name" value="Dbl homology (DH) domain"/>
    <property type="match status" value="1"/>
</dbReference>
<evidence type="ECO:0000313" key="4">
    <source>
        <dbReference type="Proteomes" id="UP000789706"/>
    </source>
</evidence>
<feature type="region of interest" description="Disordered" evidence="1">
    <location>
        <begin position="414"/>
        <end position="448"/>
    </location>
</feature>
<name>A0A9N9AEU9_9GLOM</name>
<feature type="compositionally biased region" description="Polar residues" evidence="1">
    <location>
        <begin position="427"/>
        <end position="440"/>
    </location>
</feature>
<dbReference type="Proteomes" id="UP000789706">
    <property type="component" value="Unassembled WGS sequence"/>
</dbReference>
<dbReference type="SUPFAM" id="SSF48065">
    <property type="entry name" value="DBL homology domain (DH-domain)"/>
    <property type="match status" value="1"/>
</dbReference>
<dbReference type="InterPro" id="IPR035899">
    <property type="entry name" value="DBL_dom_sf"/>
</dbReference>
<protein>
    <submittedName>
        <fullName evidence="3">8812_t:CDS:1</fullName>
    </submittedName>
</protein>
<evidence type="ECO:0000256" key="1">
    <source>
        <dbReference type="SAM" id="MobiDB-lite"/>
    </source>
</evidence>
<comment type="caution">
    <text evidence="3">The sequence shown here is derived from an EMBL/GenBank/DDBJ whole genome shotgun (WGS) entry which is preliminary data.</text>
</comment>
<feature type="compositionally biased region" description="Low complexity" evidence="1">
    <location>
        <begin position="43"/>
        <end position="56"/>
    </location>
</feature>
<dbReference type="Pfam" id="PF22697">
    <property type="entry name" value="SOS1_NGEF_PH"/>
    <property type="match status" value="1"/>
</dbReference>
<proteinExistence type="predicted"/>
<gene>
    <name evidence="3" type="ORF">DEBURN_LOCUS5986</name>
</gene>
<dbReference type="InterPro" id="IPR055251">
    <property type="entry name" value="SOS1_NGEF_PH"/>
</dbReference>
<reference evidence="3" key="1">
    <citation type="submission" date="2021-06" db="EMBL/GenBank/DDBJ databases">
        <authorList>
            <person name="Kallberg Y."/>
            <person name="Tangrot J."/>
            <person name="Rosling A."/>
        </authorList>
    </citation>
    <scope>NUCLEOTIDE SEQUENCE</scope>
    <source>
        <strain evidence="3">AZ414A</strain>
    </source>
</reference>
<dbReference type="AlphaFoldDB" id="A0A9N9AEU9"/>
<organism evidence="3 4">
    <name type="scientific">Diversispora eburnea</name>
    <dbReference type="NCBI Taxonomy" id="1213867"/>
    <lineage>
        <taxon>Eukaryota</taxon>
        <taxon>Fungi</taxon>
        <taxon>Fungi incertae sedis</taxon>
        <taxon>Mucoromycota</taxon>
        <taxon>Glomeromycotina</taxon>
        <taxon>Glomeromycetes</taxon>
        <taxon>Diversisporales</taxon>
        <taxon>Diversisporaceae</taxon>
        <taxon>Diversispora</taxon>
    </lineage>
</organism>
<feature type="compositionally biased region" description="Low complexity" evidence="1">
    <location>
        <begin position="64"/>
        <end position="74"/>
    </location>
</feature>
<evidence type="ECO:0000313" key="3">
    <source>
        <dbReference type="EMBL" id="CAG8527746.1"/>
    </source>
</evidence>
<feature type="region of interest" description="Disordered" evidence="1">
    <location>
        <begin position="19"/>
        <end position="74"/>
    </location>
</feature>
<feature type="compositionally biased region" description="Polar residues" evidence="1">
    <location>
        <begin position="23"/>
        <end position="38"/>
    </location>
</feature>
<dbReference type="SUPFAM" id="SSF50729">
    <property type="entry name" value="PH domain-like"/>
    <property type="match status" value="1"/>
</dbReference>
<evidence type="ECO:0000259" key="2">
    <source>
        <dbReference type="Pfam" id="PF22697"/>
    </source>
</evidence>